<sequence>MHFGADYASPAEGTLGAGQGQTPPMRFLPYAQAEAEHSNDKQKTATVCLIPRMASGL</sequence>
<dbReference type="AlphaFoldDB" id="A0A645ETB7"/>
<name>A0A645ETB7_9ZZZZ</name>
<reference evidence="2" key="1">
    <citation type="submission" date="2019-08" db="EMBL/GenBank/DDBJ databases">
        <authorList>
            <person name="Kucharzyk K."/>
            <person name="Murdoch R.W."/>
            <person name="Higgins S."/>
            <person name="Loffler F."/>
        </authorList>
    </citation>
    <scope>NUCLEOTIDE SEQUENCE</scope>
</reference>
<accession>A0A645ETB7</accession>
<comment type="caution">
    <text evidence="2">The sequence shown here is derived from an EMBL/GenBank/DDBJ whole genome shotgun (WGS) entry which is preliminary data.</text>
</comment>
<protein>
    <submittedName>
        <fullName evidence="2">Uncharacterized protein</fullName>
    </submittedName>
</protein>
<proteinExistence type="predicted"/>
<evidence type="ECO:0000313" key="2">
    <source>
        <dbReference type="EMBL" id="MPN03744.1"/>
    </source>
</evidence>
<feature type="region of interest" description="Disordered" evidence="1">
    <location>
        <begin position="1"/>
        <end position="25"/>
    </location>
</feature>
<gene>
    <name evidence="2" type="ORF">SDC9_150976</name>
</gene>
<organism evidence="2">
    <name type="scientific">bioreactor metagenome</name>
    <dbReference type="NCBI Taxonomy" id="1076179"/>
    <lineage>
        <taxon>unclassified sequences</taxon>
        <taxon>metagenomes</taxon>
        <taxon>ecological metagenomes</taxon>
    </lineage>
</organism>
<evidence type="ECO:0000256" key="1">
    <source>
        <dbReference type="SAM" id="MobiDB-lite"/>
    </source>
</evidence>
<dbReference type="EMBL" id="VSSQ01049669">
    <property type="protein sequence ID" value="MPN03744.1"/>
    <property type="molecule type" value="Genomic_DNA"/>
</dbReference>